<protein>
    <submittedName>
        <fullName evidence="3">Uncharacterized protein</fullName>
    </submittedName>
</protein>
<proteinExistence type="predicted"/>
<organism evidence="3 5">
    <name type="scientific">Adineta steineri</name>
    <dbReference type="NCBI Taxonomy" id="433720"/>
    <lineage>
        <taxon>Eukaryota</taxon>
        <taxon>Metazoa</taxon>
        <taxon>Spiralia</taxon>
        <taxon>Gnathifera</taxon>
        <taxon>Rotifera</taxon>
        <taxon>Eurotatoria</taxon>
        <taxon>Bdelloidea</taxon>
        <taxon>Adinetida</taxon>
        <taxon>Adinetidae</taxon>
        <taxon>Adineta</taxon>
    </lineage>
</organism>
<dbReference type="Proteomes" id="UP000663844">
    <property type="component" value="Unassembled WGS sequence"/>
</dbReference>
<name>A0A819BHX4_9BILA</name>
<evidence type="ECO:0000313" key="5">
    <source>
        <dbReference type="Proteomes" id="UP000663868"/>
    </source>
</evidence>
<dbReference type="Proteomes" id="UP000663868">
    <property type="component" value="Unassembled WGS sequence"/>
</dbReference>
<dbReference type="Proteomes" id="UP000663860">
    <property type="component" value="Unassembled WGS sequence"/>
</dbReference>
<evidence type="ECO:0000313" key="3">
    <source>
        <dbReference type="EMBL" id="CAF3802409.1"/>
    </source>
</evidence>
<sequence length="102" mass="10811">MTDACSSASGSLVVVDPCCIRPAVQKVVNVKSNSVNATKNQVKTSQARSIDNNFQIQVPLHTGVLKVNSSQSKCCKNSNKVKSSKVASASDAVQVNNDWGLF</sequence>
<dbReference type="AlphaFoldDB" id="A0A819BHX4"/>
<dbReference type="EMBL" id="CAJNOE010003030">
    <property type="protein sequence ID" value="CAF1497766.1"/>
    <property type="molecule type" value="Genomic_DNA"/>
</dbReference>
<evidence type="ECO:0000313" key="1">
    <source>
        <dbReference type="EMBL" id="CAF1439205.1"/>
    </source>
</evidence>
<accession>A0A819BHX4</accession>
<dbReference type="EMBL" id="CAJNOG010001393">
    <property type="protein sequence ID" value="CAF1439205.1"/>
    <property type="molecule type" value="Genomic_DNA"/>
</dbReference>
<reference evidence="3" key="1">
    <citation type="submission" date="2021-02" db="EMBL/GenBank/DDBJ databases">
        <authorList>
            <person name="Nowell W R."/>
        </authorList>
    </citation>
    <scope>NUCLEOTIDE SEQUENCE</scope>
</reference>
<evidence type="ECO:0000313" key="2">
    <source>
        <dbReference type="EMBL" id="CAF1497766.1"/>
    </source>
</evidence>
<gene>
    <name evidence="2" type="ORF">IZO911_LOCUS44849</name>
    <name evidence="1" type="ORF">JYZ213_LOCUS40021</name>
    <name evidence="3" type="ORF">KXQ929_LOCUS17122</name>
    <name evidence="4" type="ORF">OXD698_LOCUS18609</name>
</gene>
<dbReference type="Proteomes" id="UP000663845">
    <property type="component" value="Unassembled WGS sequence"/>
</dbReference>
<dbReference type="EMBL" id="CAJOAZ010001384">
    <property type="protein sequence ID" value="CAF3807163.1"/>
    <property type="molecule type" value="Genomic_DNA"/>
</dbReference>
<evidence type="ECO:0000313" key="4">
    <source>
        <dbReference type="EMBL" id="CAF3807163.1"/>
    </source>
</evidence>
<comment type="caution">
    <text evidence="3">The sequence shown here is derived from an EMBL/GenBank/DDBJ whole genome shotgun (WGS) entry which is preliminary data.</text>
</comment>
<dbReference type="EMBL" id="CAJOBB010001063">
    <property type="protein sequence ID" value="CAF3802409.1"/>
    <property type="molecule type" value="Genomic_DNA"/>
</dbReference>